<dbReference type="InterPro" id="IPR050571">
    <property type="entry name" value="Class-IV_PLP-Dep_Aminotrnsfr"/>
</dbReference>
<evidence type="ECO:0000313" key="2">
    <source>
        <dbReference type="EMBL" id="KAG5605129.1"/>
    </source>
</evidence>
<name>A0A9J5YX23_SOLCO</name>
<comment type="similarity">
    <text evidence="1">Belongs to the class-IV pyridoxal-phosphate-dependent aminotransferase family.</text>
</comment>
<dbReference type="PANTHER" id="PTHR42743">
    <property type="entry name" value="AMINO-ACID AMINOTRANSFERASE"/>
    <property type="match status" value="1"/>
</dbReference>
<dbReference type="GO" id="GO:0019752">
    <property type="term" value="P:carboxylic acid metabolic process"/>
    <property type="evidence" value="ECO:0007669"/>
    <property type="project" value="TreeGrafter"/>
</dbReference>
<sequence>TFFTLETSLYHSFLRTHLLRAHFSHRYISLIERFTATSPPLCLCKLQLAYQIRNRDDHFKQPYPAMYSSVYGGIILDPAMMVIPIDYHMVHRGHGVFDTSIIFDGIKVQERHSEIWLSAGPENFLLSPAKCSTSAFYVVVIDEDFAQCKEGKWQRPSADRTCKNHFKHNLHCQFSPMHNQPHHSRFR</sequence>
<gene>
    <name evidence="2" type="ORF">H5410_026621</name>
</gene>
<evidence type="ECO:0000313" key="3">
    <source>
        <dbReference type="Proteomes" id="UP000824120"/>
    </source>
</evidence>
<dbReference type="PANTHER" id="PTHR42743:SF8">
    <property type="entry name" value="OS01G0238500 PROTEIN"/>
    <property type="match status" value="1"/>
</dbReference>
<protein>
    <submittedName>
        <fullName evidence="2">Uncharacterized protein</fullName>
    </submittedName>
</protein>
<reference evidence="2 3" key="1">
    <citation type="submission" date="2020-09" db="EMBL/GenBank/DDBJ databases">
        <title>De no assembly of potato wild relative species, Solanum commersonii.</title>
        <authorList>
            <person name="Cho K."/>
        </authorList>
    </citation>
    <scope>NUCLEOTIDE SEQUENCE [LARGE SCALE GENOMIC DNA]</scope>
    <source>
        <strain evidence="2">LZ3.2</strain>
        <tissue evidence="2">Leaf</tissue>
    </source>
</reference>
<accession>A0A9J5YX23</accession>
<feature type="non-terminal residue" evidence="2">
    <location>
        <position position="1"/>
    </location>
</feature>
<organism evidence="2 3">
    <name type="scientific">Solanum commersonii</name>
    <name type="common">Commerson's wild potato</name>
    <name type="synonym">Commerson's nightshade</name>
    <dbReference type="NCBI Taxonomy" id="4109"/>
    <lineage>
        <taxon>Eukaryota</taxon>
        <taxon>Viridiplantae</taxon>
        <taxon>Streptophyta</taxon>
        <taxon>Embryophyta</taxon>
        <taxon>Tracheophyta</taxon>
        <taxon>Spermatophyta</taxon>
        <taxon>Magnoliopsida</taxon>
        <taxon>eudicotyledons</taxon>
        <taxon>Gunneridae</taxon>
        <taxon>Pentapetalae</taxon>
        <taxon>asterids</taxon>
        <taxon>lamiids</taxon>
        <taxon>Solanales</taxon>
        <taxon>Solanaceae</taxon>
        <taxon>Solanoideae</taxon>
        <taxon>Solaneae</taxon>
        <taxon>Solanum</taxon>
    </lineage>
</organism>
<proteinExistence type="inferred from homology"/>
<dbReference type="AlphaFoldDB" id="A0A9J5YX23"/>
<comment type="caution">
    <text evidence="2">The sequence shown here is derived from an EMBL/GenBank/DDBJ whole genome shotgun (WGS) entry which is preliminary data.</text>
</comment>
<evidence type="ECO:0000256" key="1">
    <source>
        <dbReference type="ARBA" id="ARBA00009320"/>
    </source>
</evidence>
<keyword evidence="3" id="KW-1185">Reference proteome</keyword>
<dbReference type="EMBL" id="JACXVP010000005">
    <property type="protein sequence ID" value="KAG5605129.1"/>
    <property type="molecule type" value="Genomic_DNA"/>
</dbReference>
<dbReference type="OrthoDB" id="1725299at2759"/>
<dbReference type="Proteomes" id="UP000824120">
    <property type="component" value="Chromosome 5"/>
</dbReference>